<evidence type="ECO:0000256" key="1">
    <source>
        <dbReference type="SAM" id="MobiDB-lite"/>
    </source>
</evidence>
<protein>
    <submittedName>
        <fullName evidence="2">Uncharacterized protein</fullName>
    </submittedName>
</protein>
<feature type="compositionally biased region" description="Polar residues" evidence="1">
    <location>
        <begin position="34"/>
        <end position="51"/>
    </location>
</feature>
<evidence type="ECO:0000313" key="2">
    <source>
        <dbReference type="EMBL" id="KAJ4164940.1"/>
    </source>
</evidence>
<organism evidence="2 3">
    <name type="scientific">Akanthomyces muscarius</name>
    <name type="common">Entomopathogenic fungus</name>
    <name type="synonym">Lecanicillium muscarium</name>
    <dbReference type="NCBI Taxonomy" id="2231603"/>
    <lineage>
        <taxon>Eukaryota</taxon>
        <taxon>Fungi</taxon>
        <taxon>Dikarya</taxon>
        <taxon>Ascomycota</taxon>
        <taxon>Pezizomycotina</taxon>
        <taxon>Sordariomycetes</taxon>
        <taxon>Hypocreomycetidae</taxon>
        <taxon>Hypocreales</taxon>
        <taxon>Cordycipitaceae</taxon>
        <taxon>Akanthomyces</taxon>
    </lineage>
</organism>
<feature type="region of interest" description="Disordered" evidence="1">
    <location>
        <begin position="30"/>
        <end position="53"/>
    </location>
</feature>
<dbReference type="EMBL" id="JAJHUN010000001">
    <property type="protein sequence ID" value="KAJ4164940.1"/>
    <property type="molecule type" value="Genomic_DNA"/>
</dbReference>
<proteinExistence type="predicted"/>
<dbReference type="KEGG" id="amus:LMH87_006593"/>
<evidence type="ECO:0000313" key="3">
    <source>
        <dbReference type="Proteomes" id="UP001144673"/>
    </source>
</evidence>
<dbReference type="Proteomes" id="UP001144673">
    <property type="component" value="Chromosome 1"/>
</dbReference>
<accession>A0A9W8QP58</accession>
<comment type="caution">
    <text evidence="2">The sequence shown here is derived from an EMBL/GenBank/DDBJ whole genome shotgun (WGS) entry which is preliminary data.</text>
</comment>
<dbReference type="RefSeq" id="XP_056059855.1">
    <property type="nucleotide sequence ID" value="XM_056204504.1"/>
</dbReference>
<reference evidence="2" key="1">
    <citation type="journal article" date="2023" name="Access Microbiol">
        <title>De-novo genome assembly for Akanthomyces muscarius, a biocontrol agent of insect agricultural pests.</title>
        <authorList>
            <person name="Erdos Z."/>
            <person name="Studholme D.J."/>
            <person name="Raymond B."/>
            <person name="Sharma M."/>
        </authorList>
    </citation>
    <scope>NUCLEOTIDE SEQUENCE</scope>
    <source>
        <strain evidence="2">Ve6</strain>
    </source>
</reference>
<sequence length="171" mass="18460">MLSHCFQTRDALLAIRRELGLPLSLSSFPAEPNSKLQSSHPRANNKHTPSNLVGLISPKTTPYGYRLQDPASGPPAFRFILQPIHTEYNLRASSYSLPSTWLTYRPPNKRRLHAIFSAAAAAAAAAVPSAVPSNTPPLIDVVTNCRPLPLSVTHAPAHRNGSLALPPLPPI</sequence>
<gene>
    <name evidence="2" type="ORF">LMH87_006593</name>
</gene>
<dbReference type="AlphaFoldDB" id="A0A9W8QP58"/>
<dbReference type="GeneID" id="80893752"/>
<name>A0A9W8QP58_AKAMU</name>
<keyword evidence="3" id="KW-1185">Reference proteome</keyword>